<keyword evidence="3" id="KW-1185">Reference proteome</keyword>
<gene>
    <name evidence="2" type="ORF">TNIN_461001</name>
</gene>
<dbReference type="AlphaFoldDB" id="A0A8X6JTB2"/>
<dbReference type="Proteomes" id="UP000886998">
    <property type="component" value="Unassembled WGS sequence"/>
</dbReference>
<organism evidence="2 3">
    <name type="scientific">Trichonephila inaurata madagascariensis</name>
    <dbReference type="NCBI Taxonomy" id="2747483"/>
    <lineage>
        <taxon>Eukaryota</taxon>
        <taxon>Metazoa</taxon>
        <taxon>Ecdysozoa</taxon>
        <taxon>Arthropoda</taxon>
        <taxon>Chelicerata</taxon>
        <taxon>Arachnida</taxon>
        <taxon>Araneae</taxon>
        <taxon>Araneomorphae</taxon>
        <taxon>Entelegynae</taxon>
        <taxon>Araneoidea</taxon>
        <taxon>Nephilidae</taxon>
        <taxon>Trichonephila</taxon>
        <taxon>Trichonephila inaurata</taxon>
    </lineage>
</organism>
<evidence type="ECO:0000313" key="3">
    <source>
        <dbReference type="Proteomes" id="UP000886998"/>
    </source>
</evidence>
<evidence type="ECO:0000313" key="2">
    <source>
        <dbReference type="EMBL" id="GFS58066.1"/>
    </source>
</evidence>
<dbReference type="EMBL" id="BMAV01027302">
    <property type="protein sequence ID" value="GFS58066.1"/>
    <property type="molecule type" value="Genomic_DNA"/>
</dbReference>
<comment type="caution">
    <text evidence="2">The sequence shown here is derived from an EMBL/GenBank/DDBJ whole genome shotgun (WGS) entry which is preliminary data.</text>
</comment>
<reference evidence="2" key="1">
    <citation type="submission" date="2020-08" db="EMBL/GenBank/DDBJ databases">
        <title>Multicomponent nature underlies the extraordinary mechanical properties of spider dragline silk.</title>
        <authorList>
            <person name="Kono N."/>
            <person name="Nakamura H."/>
            <person name="Mori M."/>
            <person name="Yoshida Y."/>
            <person name="Ohtoshi R."/>
            <person name="Malay A.D."/>
            <person name="Moran D.A.P."/>
            <person name="Tomita M."/>
            <person name="Numata K."/>
            <person name="Arakawa K."/>
        </authorList>
    </citation>
    <scope>NUCLEOTIDE SEQUENCE</scope>
</reference>
<name>A0A8X6JTB2_9ARAC</name>
<feature type="region of interest" description="Disordered" evidence="1">
    <location>
        <begin position="86"/>
        <end position="124"/>
    </location>
</feature>
<proteinExistence type="predicted"/>
<sequence>MSSLCQNTVYCHSKAEGESKLLGLPTRSKVVKKFTLATKSFIHRNKSTRLKQSSTIQFNETIRHQIRLEPNTREILQEPVKGSFLPENTEIRTSSRTLLQKRTSNKKEPKSQRNKKKTIDSFLK</sequence>
<protein>
    <submittedName>
        <fullName evidence="2">Uncharacterized protein</fullName>
    </submittedName>
</protein>
<accession>A0A8X6JTB2</accession>
<feature type="compositionally biased region" description="Basic and acidic residues" evidence="1">
    <location>
        <begin position="105"/>
        <end position="124"/>
    </location>
</feature>
<evidence type="ECO:0000256" key="1">
    <source>
        <dbReference type="SAM" id="MobiDB-lite"/>
    </source>
</evidence>
<feature type="compositionally biased region" description="Polar residues" evidence="1">
    <location>
        <begin position="91"/>
        <end position="102"/>
    </location>
</feature>